<dbReference type="Proteomes" id="UP000030672">
    <property type="component" value="Unassembled WGS sequence"/>
</dbReference>
<reference evidence="2 3" key="1">
    <citation type="journal article" date="2014" name="BMC Genomics">
        <title>Genome sequencing of four Aureobasidium pullulans varieties: biotechnological potential, stress tolerance, and description of new species.</title>
        <authorList>
            <person name="Gostin Ar C."/>
            <person name="Ohm R.A."/>
            <person name="Kogej T."/>
            <person name="Sonjak S."/>
            <person name="Turk M."/>
            <person name="Zajc J."/>
            <person name="Zalar P."/>
            <person name="Grube M."/>
            <person name="Sun H."/>
            <person name="Han J."/>
            <person name="Sharma A."/>
            <person name="Chiniquy J."/>
            <person name="Ngan C.Y."/>
            <person name="Lipzen A."/>
            <person name="Barry K."/>
            <person name="Grigoriev I.V."/>
            <person name="Gunde-Cimerman N."/>
        </authorList>
    </citation>
    <scope>NUCLEOTIDE SEQUENCE [LARGE SCALE GENOMIC DNA]</scope>
    <source>
        <strain evidence="2 3">CBS 110374</strain>
    </source>
</reference>
<evidence type="ECO:0000313" key="2">
    <source>
        <dbReference type="EMBL" id="KEQ67211.1"/>
    </source>
</evidence>
<evidence type="ECO:0008006" key="4">
    <source>
        <dbReference type="Google" id="ProtNLM"/>
    </source>
</evidence>
<feature type="signal peptide" evidence="1">
    <location>
        <begin position="1"/>
        <end position="18"/>
    </location>
</feature>
<sequence length="96" mass="9970">MQFSSLAILAAAFGIAAAQTSTTSAAATTSSCAAQTVLDLCVSQQSARNSQCAANDYDCLCTGYSNLVVCYNQCPNDPNAFSASQYKVQYCQAASQ</sequence>
<dbReference type="HOGENOM" id="CLU_152673_0_0_1"/>
<evidence type="ECO:0000256" key="1">
    <source>
        <dbReference type="SAM" id="SignalP"/>
    </source>
</evidence>
<dbReference type="AlphaFoldDB" id="A0A074WXX5"/>
<proteinExistence type="predicted"/>
<accession>A0A074WXX5</accession>
<dbReference type="GeneID" id="63913087"/>
<dbReference type="RefSeq" id="XP_040884234.1">
    <property type="nucleotide sequence ID" value="XM_041019714.1"/>
</dbReference>
<dbReference type="EMBL" id="KL584824">
    <property type="protein sequence ID" value="KEQ67211.1"/>
    <property type="molecule type" value="Genomic_DNA"/>
</dbReference>
<keyword evidence="3" id="KW-1185">Reference proteome</keyword>
<keyword evidence="1" id="KW-0732">Signal</keyword>
<gene>
    <name evidence="2" type="ORF">M437DRAFT_37795</name>
</gene>
<feature type="chain" id="PRO_5001702877" description="Extracellular membrane protein CFEM domain-containing protein" evidence="1">
    <location>
        <begin position="19"/>
        <end position="96"/>
    </location>
</feature>
<organism evidence="2 3">
    <name type="scientific">Aureobasidium melanogenum (strain CBS 110374)</name>
    <name type="common">Aureobasidium pullulans var. melanogenum</name>
    <dbReference type="NCBI Taxonomy" id="1043003"/>
    <lineage>
        <taxon>Eukaryota</taxon>
        <taxon>Fungi</taxon>
        <taxon>Dikarya</taxon>
        <taxon>Ascomycota</taxon>
        <taxon>Pezizomycotina</taxon>
        <taxon>Dothideomycetes</taxon>
        <taxon>Dothideomycetidae</taxon>
        <taxon>Dothideales</taxon>
        <taxon>Saccotheciaceae</taxon>
        <taxon>Aureobasidium</taxon>
    </lineage>
</organism>
<dbReference type="STRING" id="1043003.A0A074WXX5"/>
<protein>
    <recommendedName>
        <fullName evidence="4">Extracellular membrane protein CFEM domain-containing protein</fullName>
    </recommendedName>
</protein>
<name>A0A074WXX5_AURM1</name>
<evidence type="ECO:0000313" key="3">
    <source>
        <dbReference type="Proteomes" id="UP000030672"/>
    </source>
</evidence>